<gene>
    <name evidence="1" type="ORF">QFC24_004866</name>
</gene>
<keyword evidence="2" id="KW-1185">Reference proteome</keyword>
<dbReference type="EMBL" id="JASBWV010000018">
    <property type="protein sequence ID" value="KAJ9121192.1"/>
    <property type="molecule type" value="Genomic_DNA"/>
</dbReference>
<name>A0ACC2XBA0_9TREE</name>
<evidence type="ECO:0000313" key="2">
    <source>
        <dbReference type="Proteomes" id="UP001234202"/>
    </source>
</evidence>
<protein>
    <submittedName>
        <fullName evidence="1">Uncharacterized protein</fullName>
    </submittedName>
</protein>
<sequence>MTVRLLNVRQNLLRNNALSITSSVELSSCAPIVSCLSRSAAHQSSRKITQYAPQKYAPANRQQVKSYPVSIHINEKEYLDHLHASGEAYRTGADGVSSVKSGLATRTKFIRRNPKFIELDNIDAGPEPQGVEGDNFDHVDRRAAERALGQEQSETLKNSDPLLVVSVDPASSSTPAPLPESNIPGTSSDGNSEPGIRRNAVGVQLLSPTLHKQLFPGKPKDGPSPTITAISLEHLKNNDLSPDSAAVMPEINFDLPPLQGNNIREHFQRIGQEAAEPYLSMSKQFAEGSLPKMPQTWCTDQPGWYRYDKESGKGEPVKDLGAESLLCFDVEVLYKISPYPVMATAASFNAWYSWLSPAVFDKDTSPTSGIPSTLIPIAKSNAEASRIIVGHNVGYDRSKVLEEYHVTRSGSRWMDTLALHVATKGITSVQRPAWLRRKKEKHQAKEHRSQSQSLINEIEGLEEDGDYSAGKDTDAMDNSRWEDVTSANALSEVARLHLGLKVDKSIRDEFGNPNITSAAQLQPDLQKLLQYCAKDVDVTHRVLQKILPLFLLSCPHPVSFAGALTMGNPFLPIDKSWKEYIKNADAKFRELEGGVKGVLWELAYKLKRQGKIEGDPWSEQLDWEPKTAKWNDDFVYAEQLPNKDQTQNGVIAEESQAKMTEHPETTPFDTKEQPLTLDASTENDESKQRPESIEVEPLDNDSITHPRWLAEGESRLKGQPQITKLGDVLPMVLQVTYKGYPLVESREHRWIIAVPISQANLTVEHGDPLIFKHSDDFRLIALSDRYKFYRLGGARINSPFAKGRKSDWVAGLYSSPYGDLCTSLIAARTRQEHVEAIQQATRAFLDTGRNTVQGLVMDWRDTNVELSRKARSNNTPKIKTAGRKAAALNGTWPKWFWDLVPSGAKALPPGELELTVRKRAAPLLLRLQWKGYPLFYSREHGWLYRIPHAEARNSAESFVEFAEYAEGADSKLARDTSGSYVKIPHAAGGDANVGNPLSKPFLRYVENGVLASAPAEAGRPDNGIAQAAADAMSMNAQCSYWISSRERIIEQMDVYAQDVGTMGFDKTAETSENLGIILPRVITMGTVTRRAVEATWLTASNAKKNRVGSELKAMIRAPAGYAIVGADVDSEELWIASVMGDSQFGMHGATAIGWMTLEGTKATGTDLHSKTAKILNTTRDNAKIFNYSRIYGAGIKHAVQLLKQHNPNLADEEAERLAKNLYLATKGRKANLARNQKQALPKNAIKSLWHGGSESYLFNTLESIATSPLPQTPALGCGVTDALKKVYLPENGPFGTDYLPSRINWVVQSSGVDYLHLLIIGMEYLIKKYDISARYMISLHDELRYLVDERDKYRAALALQIVNAWTRALLCYNLGIHDLPQGVTFFSAVDLDRYLRKEVDMTCVTPSQSIPLERGESLGIEDLLKITNGDLGPIKLQQAEKSNTIGEIELTDVTPPPDLTCALHENYLRVQAGKDGRGVIDYINRYNTRHASSSSSSNTTRPSTNSSTKRKVVNP</sequence>
<proteinExistence type="predicted"/>
<evidence type="ECO:0000313" key="1">
    <source>
        <dbReference type="EMBL" id="KAJ9121192.1"/>
    </source>
</evidence>
<accession>A0ACC2XBA0</accession>
<dbReference type="Proteomes" id="UP001234202">
    <property type="component" value="Unassembled WGS sequence"/>
</dbReference>
<organism evidence="1 2">
    <name type="scientific">Naganishia onofrii</name>
    <dbReference type="NCBI Taxonomy" id="1851511"/>
    <lineage>
        <taxon>Eukaryota</taxon>
        <taxon>Fungi</taxon>
        <taxon>Dikarya</taxon>
        <taxon>Basidiomycota</taxon>
        <taxon>Agaricomycotina</taxon>
        <taxon>Tremellomycetes</taxon>
        <taxon>Filobasidiales</taxon>
        <taxon>Filobasidiaceae</taxon>
        <taxon>Naganishia</taxon>
    </lineage>
</organism>
<reference evidence="1" key="1">
    <citation type="submission" date="2023-04" db="EMBL/GenBank/DDBJ databases">
        <title>Draft Genome sequencing of Naganishia species isolated from polar environments using Oxford Nanopore Technology.</title>
        <authorList>
            <person name="Leo P."/>
            <person name="Venkateswaran K."/>
        </authorList>
    </citation>
    <scope>NUCLEOTIDE SEQUENCE</scope>
    <source>
        <strain evidence="1">DBVPG 5303</strain>
    </source>
</reference>
<comment type="caution">
    <text evidence="1">The sequence shown here is derived from an EMBL/GenBank/DDBJ whole genome shotgun (WGS) entry which is preliminary data.</text>
</comment>